<dbReference type="SMART" id="SM00873">
    <property type="entry name" value="B3_4"/>
    <property type="match status" value="1"/>
</dbReference>
<keyword evidence="1" id="KW-0433">Leucine-rich repeat</keyword>
<reference evidence="6" key="1">
    <citation type="submission" date="2018-03" db="EMBL/GenBank/DDBJ databases">
        <title>ARS-UCD1.2.</title>
        <authorList>
            <person name="Rosen B.D."/>
            <person name="Bickhart D.M."/>
            <person name="Koren S."/>
            <person name="Schnabel R.D."/>
            <person name="Hall R."/>
            <person name="Zimin A."/>
            <person name="Dreischer C."/>
            <person name="Schultheiss S."/>
            <person name="Schroeder S.G."/>
            <person name="Elsik C.G."/>
            <person name="Couldrey C."/>
            <person name="Liu G.E."/>
            <person name="Van Tassell C.P."/>
            <person name="Phillippy A.M."/>
            <person name="Smith T.P.L."/>
            <person name="Medrano J.F."/>
        </authorList>
    </citation>
    <scope>NUCLEOTIDE SEQUENCE [LARGE SCALE GENOMIC DNA]</scope>
    <source>
        <strain evidence="6">Hereford</strain>
    </source>
</reference>
<dbReference type="InterPro" id="IPR020825">
    <property type="entry name" value="Phe-tRNA_synthase-like_B3/B4"/>
</dbReference>
<sequence>MALSGPDRKLCRMPRKRTGRGCGSGGAMAAAAAVSEAWPELDLAERERRRELLLTGPGLEERVRAAGGRLPPRLFTLPLLHYLEVSGCGSLREPGPGLAQGLPQLHSLVLRRNALGPGLSPELGPLPALRVLDLSGNALEALPPGQGLGPAEPPGLPQLQSLNLSGNRLRELPADLARCAPRLQTLNLTGNRLDAFPAALFLPGALPLLSELAAADNCLRELSPDIAHLASLKPDGLPSHGTSGLRSQAFSGSRHGPHSPLSPLHPAGSTLDLSNNQLSEIPAELADCPKLKDINFRGNRLRDKRLEKMVSGCQTRSILEYLRAGGRGRCRGKAEGPDKEEGRRKRRERKKRESGEGADAVVDEASRLLLRVLHVSENPSLLTVRASPEVRDVRPFFVGAVVRGMDLRPGNALKRFLSCQHRRPGSPAADKLHEDLCEKRTVATIATHDLGAVRGPLLYAARPPQDFKIIPLGRREVKAKDLVRQLQLEAEEHRKQKKRQNVSGLHRYLHLLDGKEHYPCLVDADGDVISFPPITNSEKTKIKKTTSDLFLEVTSAASLQICKDIMDALILKMAEINKYTLENREESSLSDPESDAVCGHGLDPKATPGAEVTGSTPLVVEQVRVVDEEGHLKVVYPSKMDLDFAAAHVTVLR</sequence>
<feature type="domain" description="B3/B4 tRNA-binding" evidence="5">
    <location>
        <begin position="393"/>
        <end position="578"/>
    </location>
</feature>
<feature type="compositionally biased region" description="Low complexity" evidence="4">
    <location>
        <begin position="251"/>
        <end position="269"/>
    </location>
</feature>
<dbReference type="PROSITE" id="PS51450">
    <property type="entry name" value="LRR"/>
    <property type="match status" value="3"/>
</dbReference>
<dbReference type="Pfam" id="PF00560">
    <property type="entry name" value="LRR_1"/>
    <property type="match status" value="1"/>
</dbReference>
<dbReference type="AlphaFoldDB" id="A0AAA9TA93"/>
<gene>
    <name evidence="6" type="primary">LRRC47</name>
</gene>
<feature type="compositionally biased region" description="Polar residues" evidence="4">
    <location>
        <begin position="240"/>
        <end position="250"/>
    </location>
</feature>
<protein>
    <submittedName>
        <fullName evidence="6">Leucine rich repeat containing 47</fullName>
    </submittedName>
</protein>
<dbReference type="GO" id="GO:0006432">
    <property type="term" value="P:phenylalanyl-tRNA aminoacylation"/>
    <property type="evidence" value="ECO:0007669"/>
    <property type="project" value="InterPro"/>
</dbReference>
<dbReference type="SMART" id="SM00364">
    <property type="entry name" value="LRR_BAC"/>
    <property type="match status" value="5"/>
</dbReference>
<evidence type="ECO:0000259" key="5">
    <source>
        <dbReference type="SMART" id="SM00873"/>
    </source>
</evidence>
<name>A0AAA9TA93_BOVIN</name>
<dbReference type="InterPro" id="IPR001611">
    <property type="entry name" value="Leu-rich_rpt"/>
</dbReference>
<dbReference type="Pfam" id="PF13855">
    <property type="entry name" value="LRR_8"/>
    <property type="match status" value="1"/>
</dbReference>
<feature type="coiled-coil region" evidence="3">
    <location>
        <begin position="476"/>
        <end position="503"/>
    </location>
</feature>
<dbReference type="GO" id="GO:0004826">
    <property type="term" value="F:phenylalanine-tRNA ligase activity"/>
    <property type="evidence" value="ECO:0007669"/>
    <property type="project" value="InterPro"/>
</dbReference>
<dbReference type="InterPro" id="IPR003591">
    <property type="entry name" value="Leu-rich_rpt_typical-subtyp"/>
</dbReference>
<keyword evidence="2" id="KW-0677">Repeat</keyword>
<organism evidence="6 7">
    <name type="scientific">Bos taurus</name>
    <name type="common">Bovine</name>
    <dbReference type="NCBI Taxonomy" id="9913"/>
    <lineage>
        <taxon>Eukaryota</taxon>
        <taxon>Metazoa</taxon>
        <taxon>Chordata</taxon>
        <taxon>Craniata</taxon>
        <taxon>Vertebrata</taxon>
        <taxon>Euteleostomi</taxon>
        <taxon>Mammalia</taxon>
        <taxon>Eutheria</taxon>
        <taxon>Laurasiatheria</taxon>
        <taxon>Artiodactyla</taxon>
        <taxon>Ruminantia</taxon>
        <taxon>Pecora</taxon>
        <taxon>Bovidae</taxon>
        <taxon>Bovinae</taxon>
        <taxon>Bos</taxon>
    </lineage>
</organism>
<evidence type="ECO:0000256" key="4">
    <source>
        <dbReference type="SAM" id="MobiDB-lite"/>
    </source>
</evidence>
<dbReference type="Gene3D" id="3.80.10.10">
    <property type="entry name" value="Ribonuclease Inhibitor"/>
    <property type="match status" value="2"/>
</dbReference>
<feature type="region of interest" description="Disordered" evidence="4">
    <location>
        <begin position="237"/>
        <end position="273"/>
    </location>
</feature>
<keyword evidence="7" id="KW-1185">Reference proteome</keyword>
<dbReference type="SMART" id="SM00369">
    <property type="entry name" value="LRR_TYP"/>
    <property type="match status" value="5"/>
</dbReference>
<dbReference type="GeneTree" id="ENSGT00530000063489"/>
<dbReference type="InterPro" id="IPR045060">
    <property type="entry name" value="Phe-tRNA-ligase_IIc_bsu"/>
</dbReference>
<accession>A0AAA9TA93</accession>
<dbReference type="PRINTS" id="PR00019">
    <property type="entry name" value="LEURICHRPT"/>
</dbReference>
<dbReference type="GO" id="GO:0003723">
    <property type="term" value="F:RNA binding"/>
    <property type="evidence" value="ECO:0007669"/>
    <property type="project" value="InterPro"/>
</dbReference>
<dbReference type="InterPro" id="IPR032675">
    <property type="entry name" value="LRR_dom_sf"/>
</dbReference>
<evidence type="ECO:0000313" key="6">
    <source>
        <dbReference type="Ensembl" id="ENSBTAP00000095632.1"/>
    </source>
</evidence>
<feature type="region of interest" description="Disordered" evidence="4">
    <location>
        <begin position="328"/>
        <end position="359"/>
    </location>
</feature>
<feature type="region of interest" description="Disordered" evidence="4">
    <location>
        <begin position="583"/>
        <end position="613"/>
    </location>
</feature>
<keyword evidence="3" id="KW-0175">Coiled coil</keyword>
<evidence type="ECO:0000313" key="7">
    <source>
        <dbReference type="Proteomes" id="UP000009136"/>
    </source>
</evidence>
<evidence type="ECO:0000256" key="2">
    <source>
        <dbReference type="ARBA" id="ARBA00022737"/>
    </source>
</evidence>
<dbReference type="PANTHER" id="PTHR10947:SF3">
    <property type="entry name" value="LEUCINE-RICH REPEAT-CONTAINING PROTEIN 47"/>
    <property type="match status" value="1"/>
</dbReference>
<feature type="compositionally biased region" description="Basic and acidic residues" evidence="4">
    <location>
        <begin position="332"/>
        <end position="343"/>
    </location>
</feature>
<reference evidence="6" key="3">
    <citation type="submission" date="2025-09" db="UniProtKB">
        <authorList>
            <consortium name="Ensembl"/>
        </authorList>
    </citation>
    <scope>IDENTIFICATION</scope>
    <source>
        <strain evidence="6">Hereford</strain>
    </source>
</reference>
<evidence type="ECO:0000256" key="3">
    <source>
        <dbReference type="SAM" id="Coils"/>
    </source>
</evidence>
<dbReference type="Gene3D" id="3.50.40.10">
    <property type="entry name" value="Phenylalanyl-trna Synthetase, Chain B, domain 3"/>
    <property type="match status" value="1"/>
</dbReference>
<dbReference type="PANTHER" id="PTHR10947">
    <property type="entry name" value="PHENYLALANYL-TRNA SYNTHETASE BETA CHAIN AND LEUCINE-RICH REPEAT-CONTAINING PROTEIN 47"/>
    <property type="match status" value="1"/>
</dbReference>
<dbReference type="InterPro" id="IPR005146">
    <property type="entry name" value="B3/B4_tRNA-bd"/>
</dbReference>
<dbReference type="Ensembl" id="ENSBTAT00000131783.2">
    <property type="protein sequence ID" value="ENSBTAP00000095632.1"/>
    <property type="gene ID" value="ENSBTAG00000004738.8"/>
</dbReference>
<evidence type="ECO:0000256" key="1">
    <source>
        <dbReference type="ARBA" id="ARBA00022614"/>
    </source>
</evidence>
<dbReference type="Proteomes" id="UP000009136">
    <property type="component" value="Chromosome 16"/>
</dbReference>
<reference evidence="6" key="2">
    <citation type="submission" date="2025-08" db="UniProtKB">
        <authorList>
            <consortium name="Ensembl"/>
        </authorList>
    </citation>
    <scope>IDENTIFICATION</scope>
    <source>
        <strain evidence="6">Hereford</strain>
    </source>
</reference>
<dbReference type="SUPFAM" id="SSF52058">
    <property type="entry name" value="L domain-like"/>
    <property type="match status" value="1"/>
</dbReference>
<proteinExistence type="predicted"/>